<dbReference type="InterPro" id="IPR001647">
    <property type="entry name" value="HTH_TetR"/>
</dbReference>
<dbReference type="EMBL" id="FQUP01000008">
    <property type="protein sequence ID" value="SHG83120.1"/>
    <property type="molecule type" value="Genomic_DNA"/>
</dbReference>
<proteinExistence type="predicted"/>
<feature type="DNA-binding region" description="H-T-H motif" evidence="4">
    <location>
        <begin position="39"/>
        <end position="58"/>
    </location>
</feature>
<evidence type="ECO:0000259" key="5">
    <source>
        <dbReference type="PROSITE" id="PS50977"/>
    </source>
</evidence>
<dbReference type="RefSeq" id="WP_073058299.1">
    <property type="nucleotide sequence ID" value="NZ_FQUP01000008.1"/>
</dbReference>
<dbReference type="GO" id="GO:0000976">
    <property type="term" value="F:transcription cis-regulatory region binding"/>
    <property type="evidence" value="ECO:0007669"/>
    <property type="project" value="TreeGrafter"/>
</dbReference>
<keyword evidence="1" id="KW-0805">Transcription regulation</keyword>
<evidence type="ECO:0000313" key="6">
    <source>
        <dbReference type="EMBL" id="SHG83120.1"/>
    </source>
</evidence>
<dbReference type="InterPro" id="IPR050109">
    <property type="entry name" value="HTH-type_TetR-like_transc_reg"/>
</dbReference>
<dbReference type="OrthoDB" id="9795011at2"/>
<keyword evidence="2 4" id="KW-0238">DNA-binding</keyword>
<dbReference type="STRING" id="1122133.SAMN02745157_4884"/>
<evidence type="ECO:0000256" key="2">
    <source>
        <dbReference type="ARBA" id="ARBA00023125"/>
    </source>
</evidence>
<protein>
    <submittedName>
        <fullName evidence="6">Transcriptional regulator, TetR family</fullName>
    </submittedName>
</protein>
<sequence>MARREYRMTERAKARDETRERILAATMQLHDEQGVAATSFVDIAKRAGLGAATVYRHFETLGALVRACGEHVWAEMRPPLPDQAPGLFDAIAGRDARLRRLVEELDRFYARGALRLERAVADRDHVPELDQFLVAVETGVAFWVDYAAKDPEQPHGTPPTTIRRLLALTSFGVWLSMVRVGLGPEERVDLLAQVLACAMKPRS</sequence>
<dbReference type="Proteomes" id="UP000184485">
    <property type="component" value="Unassembled WGS sequence"/>
</dbReference>
<dbReference type="Gene3D" id="1.10.357.10">
    <property type="entry name" value="Tetracycline Repressor, domain 2"/>
    <property type="match status" value="1"/>
</dbReference>
<evidence type="ECO:0000313" key="7">
    <source>
        <dbReference type="Proteomes" id="UP000184485"/>
    </source>
</evidence>
<organism evidence="6 7">
    <name type="scientific">Kaistia soli DSM 19436</name>
    <dbReference type="NCBI Taxonomy" id="1122133"/>
    <lineage>
        <taxon>Bacteria</taxon>
        <taxon>Pseudomonadati</taxon>
        <taxon>Pseudomonadota</taxon>
        <taxon>Alphaproteobacteria</taxon>
        <taxon>Hyphomicrobiales</taxon>
        <taxon>Kaistiaceae</taxon>
        <taxon>Kaistia</taxon>
    </lineage>
</organism>
<keyword evidence="3" id="KW-0804">Transcription</keyword>
<dbReference type="PRINTS" id="PR00455">
    <property type="entry name" value="HTHTETR"/>
</dbReference>
<evidence type="ECO:0000256" key="4">
    <source>
        <dbReference type="PROSITE-ProRule" id="PRU00335"/>
    </source>
</evidence>
<reference evidence="6 7" key="1">
    <citation type="submission" date="2016-11" db="EMBL/GenBank/DDBJ databases">
        <authorList>
            <person name="Jaros S."/>
            <person name="Januszkiewicz K."/>
            <person name="Wedrychowicz H."/>
        </authorList>
    </citation>
    <scope>NUCLEOTIDE SEQUENCE [LARGE SCALE GENOMIC DNA]</scope>
    <source>
        <strain evidence="6 7">DSM 19436</strain>
    </source>
</reference>
<dbReference type="PANTHER" id="PTHR30055">
    <property type="entry name" value="HTH-TYPE TRANSCRIPTIONAL REGULATOR RUTR"/>
    <property type="match status" value="1"/>
</dbReference>
<feature type="domain" description="HTH tetR-type" evidence="5">
    <location>
        <begin position="16"/>
        <end position="76"/>
    </location>
</feature>
<gene>
    <name evidence="6" type="ORF">SAMN02745157_4884</name>
</gene>
<keyword evidence="7" id="KW-1185">Reference proteome</keyword>
<dbReference type="SUPFAM" id="SSF46689">
    <property type="entry name" value="Homeodomain-like"/>
    <property type="match status" value="1"/>
</dbReference>
<dbReference type="GO" id="GO:0003700">
    <property type="term" value="F:DNA-binding transcription factor activity"/>
    <property type="evidence" value="ECO:0007669"/>
    <property type="project" value="TreeGrafter"/>
</dbReference>
<dbReference type="Pfam" id="PF00440">
    <property type="entry name" value="TetR_N"/>
    <property type="match status" value="1"/>
</dbReference>
<dbReference type="AlphaFoldDB" id="A0A1M5N0M7"/>
<dbReference type="PROSITE" id="PS50977">
    <property type="entry name" value="HTH_TETR_2"/>
    <property type="match status" value="1"/>
</dbReference>
<accession>A0A1M5N0M7</accession>
<dbReference type="InterPro" id="IPR009057">
    <property type="entry name" value="Homeodomain-like_sf"/>
</dbReference>
<evidence type="ECO:0000256" key="3">
    <source>
        <dbReference type="ARBA" id="ARBA00023163"/>
    </source>
</evidence>
<name>A0A1M5N0M7_9HYPH</name>
<dbReference type="PANTHER" id="PTHR30055:SF234">
    <property type="entry name" value="HTH-TYPE TRANSCRIPTIONAL REGULATOR BETI"/>
    <property type="match status" value="1"/>
</dbReference>
<evidence type="ECO:0000256" key="1">
    <source>
        <dbReference type="ARBA" id="ARBA00023015"/>
    </source>
</evidence>